<name>A0A330M5V8_9GAMM</name>
<organism evidence="1 2">
    <name type="scientific">Shewanella benthica</name>
    <dbReference type="NCBI Taxonomy" id="43661"/>
    <lineage>
        <taxon>Bacteria</taxon>
        <taxon>Pseudomonadati</taxon>
        <taxon>Pseudomonadota</taxon>
        <taxon>Gammaproteobacteria</taxon>
        <taxon>Alteromonadales</taxon>
        <taxon>Shewanellaceae</taxon>
        <taxon>Shewanella</taxon>
    </lineage>
</organism>
<reference evidence="2" key="1">
    <citation type="submission" date="2018-06" db="EMBL/GenBank/DDBJ databases">
        <authorList>
            <person name="Cea G.-C."/>
            <person name="William W."/>
        </authorList>
    </citation>
    <scope>NUCLEOTIDE SEQUENCE [LARGE SCALE GENOMIC DNA]</scope>
    <source>
        <strain evidence="2">DB21MT-2</strain>
    </source>
</reference>
<gene>
    <name evidence="1" type="ORF">SHEWBE_3555</name>
</gene>
<sequence>MNYSSWLISINFYPMKSGWMCHKFNVYNIPSSWELGIPFLFKSLIHDQ</sequence>
<evidence type="ECO:0000313" key="1">
    <source>
        <dbReference type="EMBL" id="SQH77518.1"/>
    </source>
</evidence>
<proteinExistence type="predicted"/>
<dbReference type="KEGG" id="sbk:SHEWBE_3555"/>
<protein>
    <submittedName>
        <fullName evidence="1">Uncharacterized protein</fullName>
    </submittedName>
</protein>
<evidence type="ECO:0000313" key="2">
    <source>
        <dbReference type="Proteomes" id="UP000250123"/>
    </source>
</evidence>
<dbReference type="AlphaFoldDB" id="A0A330M5V8"/>
<accession>A0A330M5V8</accession>
<dbReference type="EMBL" id="LS483452">
    <property type="protein sequence ID" value="SQH77518.1"/>
    <property type="molecule type" value="Genomic_DNA"/>
</dbReference>
<dbReference type="Proteomes" id="UP000250123">
    <property type="component" value="Chromosome SHEWBE"/>
</dbReference>